<gene>
    <name evidence="1" type="ORF">AGLY_013413</name>
</gene>
<protein>
    <submittedName>
        <fullName evidence="1">Uncharacterized protein</fullName>
    </submittedName>
</protein>
<evidence type="ECO:0000313" key="1">
    <source>
        <dbReference type="EMBL" id="KAE9526765.1"/>
    </source>
</evidence>
<comment type="caution">
    <text evidence="1">The sequence shown here is derived from an EMBL/GenBank/DDBJ whole genome shotgun (WGS) entry which is preliminary data.</text>
</comment>
<keyword evidence="2" id="KW-1185">Reference proteome</keyword>
<reference evidence="1 2" key="1">
    <citation type="submission" date="2019-08" db="EMBL/GenBank/DDBJ databases">
        <title>The genome of the soybean aphid Biotype 1, its phylome, world population structure and adaptation to the North American continent.</title>
        <authorList>
            <person name="Giordano R."/>
            <person name="Donthu R.K."/>
            <person name="Hernandez A.G."/>
            <person name="Wright C.L."/>
            <person name="Zimin A.V."/>
        </authorList>
    </citation>
    <scope>NUCLEOTIDE SEQUENCE [LARGE SCALE GENOMIC DNA]</scope>
    <source>
        <tissue evidence="1">Whole aphids</tissue>
    </source>
</reference>
<dbReference type="Proteomes" id="UP000475862">
    <property type="component" value="Unassembled WGS sequence"/>
</dbReference>
<accession>A0A6G0T8E0</accession>
<dbReference type="EMBL" id="VYZN01000054">
    <property type="protein sequence ID" value="KAE9526765.1"/>
    <property type="molecule type" value="Genomic_DNA"/>
</dbReference>
<evidence type="ECO:0000313" key="2">
    <source>
        <dbReference type="Proteomes" id="UP000475862"/>
    </source>
</evidence>
<sequence length="172" mass="20096">MTNTVMLEQIIQGNVDYRDKTLVFYARVRHIVGLLVQVLTQKLYSIIVTKMPFKLFHNNLPNIPDLEINKRIKKKELKNIIEGAMDKEVTEIKKKLRIKKNLPLVEVDKSGIYNNKYTFHQLDFNIRKNKYINILYLLSIVTIRRDTISKQSSSVDSSESSKNILTILKMLS</sequence>
<name>A0A6G0T8E0_APHGL</name>
<proteinExistence type="predicted"/>
<organism evidence="1 2">
    <name type="scientific">Aphis glycines</name>
    <name type="common">Soybean aphid</name>
    <dbReference type="NCBI Taxonomy" id="307491"/>
    <lineage>
        <taxon>Eukaryota</taxon>
        <taxon>Metazoa</taxon>
        <taxon>Ecdysozoa</taxon>
        <taxon>Arthropoda</taxon>
        <taxon>Hexapoda</taxon>
        <taxon>Insecta</taxon>
        <taxon>Pterygota</taxon>
        <taxon>Neoptera</taxon>
        <taxon>Paraneoptera</taxon>
        <taxon>Hemiptera</taxon>
        <taxon>Sternorrhyncha</taxon>
        <taxon>Aphidomorpha</taxon>
        <taxon>Aphidoidea</taxon>
        <taxon>Aphididae</taxon>
        <taxon>Aphidini</taxon>
        <taxon>Aphis</taxon>
        <taxon>Aphis</taxon>
    </lineage>
</organism>
<dbReference type="AlphaFoldDB" id="A0A6G0T8E0"/>